<keyword evidence="3 6" id="KW-1133">Transmembrane helix</keyword>
<evidence type="ECO:0000256" key="6">
    <source>
        <dbReference type="SAM" id="Phobius"/>
    </source>
</evidence>
<protein>
    <recommendedName>
        <fullName evidence="9">Isoprenylcysteine carboxyl methyltransferase</fullName>
    </recommendedName>
</protein>
<dbReference type="Pfam" id="PF04191">
    <property type="entry name" value="PEMT"/>
    <property type="match status" value="1"/>
</dbReference>
<keyword evidence="8" id="KW-1185">Reference proteome</keyword>
<dbReference type="STRING" id="121290.APY04_3119"/>
<evidence type="ECO:0000256" key="5">
    <source>
        <dbReference type="SAM" id="MobiDB-lite"/>
    </source>
</evidence>
<evidence type="ECO:0000256" key="4">
    <source>
        <dbReference type="ARBA" id="ARBA00023136"/>
    </source>
</evidence>
<dbReference type="PANTHER" id="PTHR12714">
    <property type="entry name" value="PROTEIN-S ISOPRENYLCYSTEINE O-METHYLTRANSFERASE"/>
    <property type="match status" value="1"/>
</dbReference>
<keyword evidence="2 6" id="KW-0812">Transmembrane</keyword>
<feature type="region of interest" description="Disordered" evidence="5">
    <location>
        <begin position="1"/>
        <end position="46"/>
    </location>
</feature>
<dbReference type="InterPro" id="IPR007318">
    <property type="entry name" value="Phopholipid_MeTrfase"/>
</dbReference>
<organism evidence="7 8">
    <name type="scientific">Hyphomicrobium sulfonivorans</name>
    <dbReference type="NCBI Taxonomy" id="121290"/>
    <lineage>
        <taxon>Bacteria</taxon>
        <taxon>Pseudomonadati</taxon>
        <taxon>Pseudomonadota</taxon>
        <taxon>Alphaproteobacteria</taxon>
        <taxon>Hyphomicrobiales</taxon>
        <taxon>Hyphomicrobiaceae</taxon>
        <taxon>Hyphomicrobium</taxon>
    </lineage>
</organism>
<dbReference type="AlphaFoldDB" id="A0A109B9W5"/>
<sequence length="200" mass="21726">MSNSEPDNAATRQGTQPGQQPAEPPAEDALDSVEMQGDAEAQDDRDIELRPSSVPWPPLLLAGFAALAIILGYAAPVEWPGVDDTPARFIGLGIGVLGIVLVVWGIVTLRSHDTTMLPDVGATHLVTSGPFWRFRNPIYLGDAMILLGAAELTKNIWLVGAAAAFAALVTKLAIMPEERHLERRFGQAYLDYKSRSRRWI</sequence>
<keyword evidence="4 6" id="KW-0472">Membrane</keyword>
<feature type="transmembrane region" description="Helical" evidence="6">
    <location>
        <begin position="156"/>
        <end position="174"/>
    </location>
</feature>
<dbReference type="Gene3D" id="1.20.120.1630">
    <property type="match status" value="1"/>
</dbReference>
<evidence type="ECO:0000313" key="7">
    <source>
        <dbReference type="EMBL" id="KWT64879.1"/>
    </source>
</evidence>
<dbReference type="EMBL" id="LMTR01000084">
    <property type="protein sequence ID" value="KWT64879.1"/>
    <property type="molecule type" value="Genomic_DNA"/>
</dbReference>
<feature type="transmembrane region" description="Helical" evidence="6">
    <location>
        <begin position="89"/>
        <end position="107"/>
    </location>
</feature>
<reference evidence="7 8" key="1">
    <citation type="submission" date="2015-10" db="EMBL/GenBank/DDBJ databases">
        <title>Transcriptomic analysis of a linuron degrading triple-species bacterial consortium.</title>
        <authorList>
            <person name="Albers P."/>
        </authorList>
    </citation>
    <scope>NUCLEOTIDE SEQUENCE [LARGE SCALE GENOMIC DNA]</scope>
    <source>
        <strain evidence="7 8">WDL6</strain>
    </source>
</reference>
<comment type="caution">
    <text evidence="7">The sequence shown here is derived from an EMBL/GenBank/DDBJ whole genome shotgun (WGS) entry which is preliminary data.</text>
</comment>
<comment type="subcellular location">
    <subcellularLocation>
        <location evidence="1">Endomembrane system</location>
        <topology evidence="1">Multi-pass membrane protein</topology>
    </subcellularLocation>
</comment>
<gene>
    <name evidence="7" type="ORF">APY04_3119</name>
</gene>
<feature type="transmembrane region" description="Helical" evidence="6">
    <location>
        <begin position="59"/>
        <end position="77"/>
    </location>
</feature>
<feature type="compositionally biased region" description="Polar residues" evidence="5">
    <location>
        <begin position="1"/>
        <end position="12"/>
    </location>
</feature>
<evidence type="ECO:0000256" key="1">
    <source>
        <dbReference type="ARBA" id="ARBA00004127"/>
    </source>
</evidence>
<accession>A0A109B9W5</accession>
<evidence type="ECO:0000313" key="8">
    <source>
        <dbReference type="Proteomes" id="UP000059074"/>
    </source>
</evidence>
<evidence type="ECO:0000256" key="3">
    <source>
        <dbReference type="ARBA" id="ARBA00022989"/>
    </source>
</evidence>
<evidence type="ECO:0008006" key="9">
    <source>
        <dbReference type="Google" id="ProtNLM"/>
    </source>
</evidence>
<evidence type="ECO:0000256" key="2">
    <source>
        <dbReference type="ARBA" id="ARBA00022692"/>
    </source>
</evidence>
<proteinExistence type="predicted"/>
<name>A0A109B9W5_HYPSL</name>
<dbReference type="PANTHER" id="PTHR12714:SF24">
    <property type="entry name" value="SLR1182 PROTEIN"/>
    <property type="match status" value="1"/>
</dbReference>
<dbReference type="RefSeq" id="WP_245281962.1">
    <property type="nucleotide sequence ID" value="NZ_LMTR01000084.1"/>
</dbReference>
<dbReference type="GO" id="GO:0016740">
    <property type="term" value="F:transferase activity"/>
    <property type="evidence" value="ECO:0007669"/>
    <property type="project" value="UniProtKB-ARBA"/>
</dbReference>
<dbReference type="GO" id="GO:0012505">
    <property type="term" value="C:endomembrane system"/>
    <property type="evidence" value="ECO:0007669"/>
    <property type="project" value="UniProtKB-SubCell"/>
</dbReference>
<dbReference type="Proteomes" id="UP000059074">
    <property type="component" value="Unassembled WGS sequence"/>
</dbReference>
<dbReference type="PATRIC" id="fig|121290.4.peg.971"/>